<feature type="domain" description="DUF7968" evidence="1">
    <location>
        <begin position="15"/>
        <end position="116"/>
    </location>
</feature>
<name>A0A7D5P2W1_9EURY</name>
<proteinExistence type="predicted"/>
<sequence>MSPQNRRPTDGAATGDTATRVVISYPSDLSTWGRDKLDGSPFRAYLRKTLGRVETGQVTEQFTGVGCCGDTLDVPLRIESVEGGARVTESTAIEYAVRDSCGVEGGWRVQSAGEPTE</sequence>
<dbReference type="Pfam" id="PF25922">
    <property type="entry name" value="DUF7968"/>
    <property type="match status" value="1"/>
</dbReference>
<dbReference type="AlphaFoldDB" id="A0A7D5P2W1"/>
<dbReference type="Proteomes" id="UP000509667">
    <property type="component" value="Chromosome"/>
</dbReference>
<organism evidence="2 3">
    <name type="scientific">Halosimplex rubrum</name>
    <dbReference type="NCBI Taxonomy" id="869889"/>
    <lineage>
        <taxon>Archaea</taxon>
        <taxon>Methanobacteriati</taxon>
        <taxon>Methanobacteriota</taxon>
        <taxon>Stenosarchaea group</taxon>
        <taxon>Halobacteria</taxon>
        <taxon>Halobacteriales</taxon>
        <taxon>Haloarculaceae</taxon>
        <taxon>Halosimplex</taxon>
    </lineage>
</organism>
<dbReference type="OrthoDB" id="239888at2157"/>
<keyword evidence="3" id="KW-1185">Reference proteome</keyword>
<reference evidence="2 3" key="1">
    <citation type="submission" date="2020-07" db="EMBL/GenBank/DDBJ databases">
        <title>Halosimplex pelagicum sp. nov. and Halosimplex rubrum sp. nov., isolated from salted brown alga Laminaria, and emended description of the genus Halosimplex.</title>
        <authorList>
            <person name="Cui H."/>
        </authorList>
    </citation>
    <scope>NUCLEOTIDE SEQUENCE [LARGE SCALE GENOMIC DNA]</scope>
    <source>
        <strain evidence="2 3">R27</strain>
    </source>
</reference>
<evidence type="ECO:0000259" key="1">
    <source>
        <dbReference type="Pfam" id="PF25922"/>
    </source>
</evidence>
<dbReference type="RefSeq" id="WP_179910659.1">
    <property type="nucleotide sequence ID" value="NZ_CP058910.1"/>
</dbReference>
<dbReference type="KEGG" id="hrr:HZS55_05125"/>
<evidence type="ECO:0000313" key="2">
    <source>
        <dbReference type="EMBL" id="QLH76724.1"/>
    </source>
</evidence>
<dbReference type="EMBL" id="CP058910">
    <property type="protein sequence ID" value="QLH76724.1"/>
    <property type="molecule type" value="Genomic_DNA"/>
</dbReference>
<dbReference type="GeneID" id="56077222"/>
<protein>
    <recommendedName>
        <fullName evidence="1">DUF7968 domain-containing protein</fullName>
    </recommendedName>
</protein>
<evidence type="ECO:0000313" key="3">
    <source>
        <dbReference type="Proteomes" id="UP000509667"/>
    </source>
</evidence>
<gene>
    <name evidence="2" type="ORF">HZS55_05125</name>
</gene>
<dbReference type="InterPro" id="IPR058274">
    <property type="entry name" value="DUF7968"/>
</dbReference>
<accession>A0A7D5P2W1</accession>